<dbReference type="PANTHER" id="PTHR30185:SF13">
    <property type="entry name" value="LICABCH OPERON REGULATOR-RELATED"/>
    <property type="match status" value="1"/>
</dbReference>
<dbReference type="AlphaFoldDB" id="A0A1T4M0A3"/>
<dbReference type="InterPro" id="IPR011608">
    <property type="entry name" value="PRD"/>
</dbReference>
<dbReference type="Proteomes" id="UP000196365">
    <property type="component" value="Unassembled WGS sequence"/>
</dbReference>
<proteinExistence type="predicted"/>
<reference evidence="10 11" key="1">
    <citation type="submission" date="2017-02" db="EMBL/GenBank/DDBJ databases">
        <authorList>
            <person name="Peterson S.W."/>
        </authorList>
    </citation>
    <scope>NUCLEOTIDE SEQUENCE [LARGE SCALE GENOMIC DNA]</scope>
    <source>
        <strain evidence="10 11">DSM 15102</strain>
    </source>
</reference>
<feature type="domain" description="PRD" evidence="9">
    <location>
        <begin position="200"/>
        <end position="307"/>
    </location>
</feature>
<dbReference type="GO" id="GO:0006355">
    <property type="term" value="P:regulation of DNA-templated transcription"/>
    <property type="evidence" value="ECO:0007669"/>
    <property type="project" value="InterPro"/>
</dbReference>
<dbReference type="OrthoDB" id="1639802at2"/>
<dbReference type="Pfam" id="PF05043">
    <property type="entry name" value="Mga"/>
    <property type="match status" value="1"/>
</dbReference>
<keyword evidence="11" id="KW-1185">Reference proteome</keyword>
<organism evidence="10 11">
    <name type="scientific">Garciella nitratireducens DSM 15102</name>
    <dbReference type="NCBI Taxonomy" id="1121911"/>
    <lineage>
        <taxon>Bacteria</taxon>
        <taxon>Bacillati</taxon>
        <taxon>Bacillota</taxon>
        <taxon>Clostridia</taxon>
        <taxon>Eubacteriales</taxon>
        <taxon>Eubacteriaceae</taxon>
        <taxon>Garciella</taxon>
    </lineage>
</organism>
<feature type="domain" description="PRD" evidence="9">
    <location>
        <begin position="80"/>
        <end position="192"/>
    </location>
</feature>
<accession>A0A1T4M0A3</accession>
<dbReference type="InterPro" id="IPR013011">
    <property type="entry name" value="PTS_EIIB_2"/>
</dbReference>
<dbReference type="InterPro" id="IPR002178">
    <property type="entry name" value="PTS_EIIA_type-2_dom"/>
</dbReference>
<dbReference type="Pfam" id="PF00359">
    <property type="entry name" value="PTS_EIIA_2"/>
    <property type="match status" value="1"/>
</dbReference>
<dbReference type="PROSITE" id="PS51372">
    <property type="entry name" value="PRD_2"/>
    <property type="match status" value="2"/>
</dbReference>
<name>A0A1T4M0A3_9FIRM</name>
<dbReference type="CDD" id="cd05568">
    <property type="entry name" value="PTS_IIB_bgl_like"/>
    <property type="match status" value="1"/>
</dbReference>
<evidence type="ECO:0000259" key="8">
    <source>
        <dbReference type="PROSITE" id="PS51099"/>
    </source>
</evidence>
<dbReference type="PROSITE" id="PS51094">
    <property type="entry name" value="PTS_EIIA_TYPE_2"/>
    <property type="match status" value="1"/>
</dbReference>
<dbReference type="Gene3D" id="3.40.50.2300">
    <property type="match status" value="1"/>
</dbReference>
<feature type="domain" description="PTS EIIB type-2" evidence="8">
    <location>
        <begin position="312"/>
        <end position="403"/>
    </location>
</feature>
<evidence type="ECO:0000256" key="4">
    <source>
        <dbReference type="ARBA" id="ARBA00023159"/>
    </source>
</evidence>
<keyword evidence="2" id="KW-0677">Repeat</keyword>
<keyword evidence="4" id="KW-0010">Activator</keyword>
<evidence type="ECO:0000313" key="11">
    <source>
        <dbReference type="Proteomes" id="UP000196365"/>
    </source>
</evidence>
<keyword evidence="1" id="KW-0808">Transferase</keyword>
<evidence type="ECO:0000256" key="5">
    <source>
        <dbReference type="ARBA" id="ARBA00023163"/>
    </source>
</evidence>
<keyword evidence="3" id="KW-0805">Transcription regulation</keyword>
<dbReference type="InterPro" id="IPR016152">
    <property type="entry name" value="PTrfase/Anion_transptr"/>
</dbReference>
<evidence type="ECO:0000256" key="3">
    <source>
        <dbReference type="ARBA" id="ARBA00023015"/>
    </source>
</evidence>
<evidence type="ECO:0000256" key="6">
    <source>
        <dbReference type="SAM" id="Coils"/>
    </source>
</evidence>
<dbReference type="InterPro" id="IPR036634">
    <property type="entry name" value="PRD_sf"/>
</dbReference>
<dbReference type="InterPro" id="IPR007737">
    <property type="entry name" value="Mga_HTH"/>
</dbReference>
<dbReference type="Gene3D" id="1.10.10.10">
    <property type="entry name" value="Winged helix-like DNA-binding domain superfamily/Winged helix DNA-binding domain"/>
    <property type="match status" value="1"/>
</dbReference>
<dbReference type="GO" id="GO:0008982">
    <property type="term" value="F:protein-N(PI)-phosphohistidine-sugar phosphotransferase activity"/>
    <property type="evidence" value="ECO:0007669"/>
    <property type="project" value="InterPro"/>
</dbReference>
<dbReference type="EMBL" id="FUWV01000005">
    <property type="protein sequence ID" value="SJZ60331.1"/>
    <property type="molecule type" value="Genomic_DNA"/>
</dbReference>
<dbReference type="SUPFAM" id="SSF55804">
    <property type="entry name" value="Phoshotransferase/anion transport protein"/>
    <property type="match status" value="1"/>
</dbReference>
<evidence type="ECO:0000259" key="9">
    <source>
        <dbReference type="PROSITE" id="PS51372"/>
    </source>
</evidence>
<dbReference type="GO" id="GO:0009401">
    <property type="term" value="P:phosphoenolpyruvate-dependent sugar phosphotransferase system"/>
    <property type="evidence" value="ECO:0007669"/>
    <property type="project" value="InterPro"/>
</dbReference>
<dbReference type="SUPFAM" id="SSF52794">
    <property type="entry name" value="PTS system IIB component-like"/>
    <property type="match status" value="1"/>
</dbReference>
<dbReference type="InterPro" id="IPR050661">
    <property type="entry name" value="BglG_antiterminators"/>
</dbReference>
<dbReference type="Gene3D" id="3.40.930.10">
    <property type="entry name" value="Mannitol-specific EII, Chain A"/>
    <property type="match status" value="1"/>
</dbReference>
<gene>
    <name evidence="10" type="ORF">SAMN02745973_01160</name>
</gene>
<evidence type="ECO:0000256" key="1">
    <source>
        <dbReference type="ARBA" id="ARBA00022679"/>
    </source>
</evidence>
<evidence type="ECO:0000313" key="10">
    <source>
        <dbReference type="EMBL" id="SJZ60331.1"/>
    </source>
</evidence>
<dbReference type="InterPro" id="IPR036388">
    <property type="entry name" value="WH-like_DNA-bd_sf"/>
</dbReference>
<dbReference type="Pfam" id="PF00874">
    <property type="entry name" value="PRD"/>
    <property type="match status" value="2"/>
</dbReference>
<dbReference type="InterPro" id="IPR036095">
    <property type="entry name" value="PTS_EIIB-like_sf"/>
</dbReference>
<keyword evidence="6" id="KW-0175">Coiled coil</keyword>
<dbReference type="PROSITE" id="PS51099">
    <property type="entry name" value="PTS_EIIB_TYPE_2"/>
    <property type="match status" value="1"/>
</dbReference>
<keyword evidence="5" id="KW-0804">Transcription</keyword>
<dbReference type="SUPFAM" id="SSF63520">
    <property type="entry name" value="PTS-regulatory domain, PRD"/>
    <property type="match status" value="2"/>
</dbReference>
<evidence type="ECO:0000259" key="7">
    <source>
        <dbReference type="PROSITE" id="PS51094"/>
    </source>
</evidence>
<sequence>MEKLLFNSEYIKIEDLADELYVSRSTLKNDLKSIRKILKKYHLSLEHKPYYGLKIVGDEIQFRYCISEYLYNQKSTLMDHQIENMKILSKEQLSIIKNSVLLHLRRNHIFISDISLQNLITHIAIACKRIQEKNSVEMKEEHLKELKNKKEFLVAEHIAKDLYKQMKILFSEHEKAYLTIHLQGTKLTNSLVEKQEVISILEDEIQQIVKEMLHRIDEKYDLGLQQDEELLIAICLHLKPAINRYKYHMNIRNPMLEEIKSKYPLSFDAALIGAEVLSEKMKIRIDENEIGYLALHIEVAQERKNKNKIKVPRCLIVCASGFGSAQLLLYKLQRQFPDQLNILGTTEYYNLMNQSFHNLDFIISTIPIHEKLPIPVIEVSTILGDSDLTKIKKMILHKKAPVEKYLKEKYTYFQKDFHTPKEVIEFICEELKQDGKVDNTYVKSVLKREKYSPTSFGNMVAIPHPIEPQTKETFWCVVTLKKPIQWGNKSVQLVVLLNISKEKKQGLHPMHELLIRLLDNKEMVNHILKCKNYQQLRQMMKRI</sequence>
<feature type="domain" description="PTS EIIA type-2" evidence="7">
    <location>
        <begin position="404"/>
        <end position="543"/>
    </location>
</feature>
<dbReference type="PANTHER" id="PTHR30185">
    <property type="entry name" value="CRYPTIC BETA-GLUCOSIDE BGL OPERON ANTITERMINATOR"/>
    <property type="match status" value="1"/>
</dbReference>
<dbReference type="Gene3D" id="1.10.1790.10">
    <property type="entry name" value="PRD domain"/>
    <property type="match status" value="2"/>
</dbReference>
<evidence type="ECO:0000256" key="2">
    <source>
        <dbReference type="ARBA" id="ARBA00022737"/>
    </source>
</evidence>
<feature type="coiled-coil region" evidence="6">
    <location>
        <begin position="129"/>
        <end position="156"/>
    </location>
</feature>
<protein>
    <submittedName>
        <fullName evidence="10">Lichenan operon transcriptional antiterminator</fullName>
    </submittedName>
</protein>